<keyword evidence="11" id="KW-1185">Reference proteome</keyword>
<dbReference type="Pfam" id="PF00999">
    <property type="entry name" value="Na_H_Exchanger"/>
    <property type="match status" value="1"/>
</dbReference>
<evidence type="ECO:0000256" key="5">
    <source>
        <dbReference type="ARBA" id="ARBA00022692"/>
    </source>
</evidence>
<dbReference type="PROSITE" id="PS51202">
    <property type="entry name" value="RCK_C"/>
    <property type="match status" value="2"/>
</dbReference>
<dbReference type="PANTHER" id="PTHR42751:SF3">
    <property type="entry name" value="SODIUM_GLUTAMATE SYMPORTER"/>
    <property type="match status" value="1"/>
</dbReference>
<feature type="transmembrane region" description="Helical" evidence="8">
    <location>
        <begin position="44"/>
        <end position="61"/>
    </location>
</feature>
<feature type="domain" description="RCK C-terminal" evidence="9">
    <location>
        <begin position="580"/>
        <end position="664"/>
    </location>
</feature>
<feature type="transmembrane region" description="Helical" evidence="8">
    <location>
        <begin position="307"/>
        <end position="332"/>
    </location>
</feature>
<keyword evidence="7 8" id="KW-0472">Membrane</keyword>
<feature type="transmembrane region" description="Helical" evidence="8">
    <location>
        <begin position="162"/>
        <end position="183"/>
    </location>
</feature>
<dbReference type="SUPFAM" id="SSF116726">
    <property type="entry name" value="TrkA C-terminal domain-like"/>
    <property type="match status" value="2"/>
</dbReference>
<comment type="similarity">
    <text evidence="2">Belongs to the monovalent cation:proton antiporter 2 (CPA2) transporter (TC 2.A.37) family.</text>
</comment>
<gene>
    <name evidence="10" type="ORF">NOX80_16985</name>
</gene>
<dbReference type="Gene3D" id="1.20.1530.20">
    <property type="match status" value="1"/>
</dbReference>
<evidence type="ECO:0000256" key="3">
    <source>
        <dbReference type="ARBA" id="ARBA00022448"/>
    </source>
</evidence>
<keyword evidence="4" id="KW-0633">Potassium transport</keyword>
<feature type="transmembrane region" description="Helical" evidence="8">
    <location>
        <begin position="203"/>
        <end position="222"/>
    </location>
</feature>
<evidence type="ECO:0000256" key="2">
    <source>
        <dbReference type="ARBA" id="ARBA00005551"/>
    </source>
</evidence>
<evidence type="ECO:0000259" key="9">
    <source>
        <dbReference type="PROSITE" id="PS51202"/>
    </source>
</evidence>
<proteinExistence type="inferred from homology"/>
<evidence type="ECO:0000256" key="1">
    <source>
        <dbReference type="ARBA" id="ARBA00004141"/>
    </source>
</evidence>
<dbReference type="InterPro" id="IPR038770">
    <property type="entry name" value="Na+/solute_symporter_sf"/>
</dbReference>
<feature type="transmembrane region" description="Helical" evidence="8">
    <location>
        <begin position="534"/>
        <end position="551"/>
    </location>
</feature>
<keyword evidence="4" id="KW-0406">Ion transport</keyword>
<dbReference type="RefSeq" id="WP_256551006.1">
    <property type="nucleotide sequence ID" value="NZ_CP101751.1"/>
</dbReference>
<dbReference type="EMBL" id="CP101751">
    <property type="protein sequence ID" value="UUC45309.1"/>
    <property type="molecule type" value="Genomic_DNA"/>
</dbReference>
<evidence type="ECO:0000313" key="10">
    <source>
        <dbReference type="EMBL" id="UUC45309.1"/>
    </source>
</evidence>
<dbReference type="Gene3D" id="3.30.70.1450">
    <property type="entry name" value="Regulator of K+ conductance, C-terminal domain"/>
    <property type="match status" value="2"/>
</dbReference>
<evidence type="ECO:0000256" key="7">
    <source>
        <dbReference type="ARBA" id="ARBA00023136"/>
    </source>
</evidence>
<comment type="subcellular location">
    <subcellularLocation>
        <location evidence="1">Membrane</location>
        <topology evidence="1">Multi-pass membrane protein</topology>
    </subcellularLocation>
</comment>
<feature type="transmembrane region" description="Helical" evidence="8">
    <location>
        <begin position="469"/>
        <end position="488"/>
    </location>
</feature>
<keyword evidence="6 8" id="KW-1133">Transmembrane helix</keyword>
<feature type="transmembrane region" description="Helical" evidence="8">
    <location>
        <begin position="509"/>
        <end position="528"/>
    </location>
</feature>
<evidence type="ECO:0000256" key="4">
    <source>
        <dbReference type="ARBA" id="ARBA00022538"/>
    </source>
</evidence>
<evidence type="ECO:0000256" key="8">
    <source>
        <dbReference type="SAM" id="Phobius"/>
    </source>
</evidence>
<keyword evidence="5 8" id="KW-0812">Transmembrane</keyword>
<feature type="domain" description="RCK C-terminal" evidence="9">
    <location>
        <begin position="668"/>
        <end position="748"/>
    </location>
</feature>
<name>A0ABY5IRB6_9FLAO</name>
<protein>
    <submittedName>
        <fullName evidence="10">Cation:proton antiporter</fullName>
    </submittedName>
</protein>
<feature type="transmembrane region" description="Helical" evidence="8">
    <location>
        <begin position="344"/>
        <end position="364"/>
    </location>
</feature>
<feature type="transmembrane region" description="Helical" evidence="8">
    <location>
        <begin position="99"/>
        <end position="119"/>
    </location>
</feature>
<dbReference type="Pfam" id="PF02080">
    <property type="entry name" value="TrkA_C"/>
    <property type="match status" value="2"/>
</dbReference>
<sequence>MPLSTAETITETSHHLYPLISDLGLILMTAGVAVLLFKKIKQPLVLGYLVAGFLAGNNFDFFPSVTDIKSVEVWAEIGVIFLLFSLGLEFSFKKLMKVGGTASITAIIQIISMIFIGYMSGQWMGWSQMDSIFLGAILSMSSTTIILRAFDELNVKGKKYAGIVFGALIVEDIVAILLMVLLSTIAVSQQFSGAELFESVLKLFFFLILWFVGGIFFIPTLLKKAKNLLNEETLLIISLALCLMMVILATNAGFSPALGAFIMGSIIAETTQAEKIEHLIKPVKDLFGAVFFVSVGMLINPDTLVEYAVPVLLITLITILGKTISTAAGALVSGQPLKQSVQAGMSLAQIGEFSFIIATLGMSLKVTSDFLYPIVVAVSAVTTFTTPFMIKMSQPVYEKLEKVLPQKWLTAIDNYSTNSQSIKATSNWQVVLKAKMTQIVINSVIIIAIILLADLYISPLVVHSKMGNALAALITLIIIAPFLWALSLRRVAVKAMDELRKERKYRGPLTMLILVRIGLALFFVGFLLNNFFSPIVAFIALILVIISYIVFPKKLHAQYEKIENHFLKNFNDREIARAQKTRDDLTPWDGHMANFEIAKESNLAGKKLQDLKIREKMGVNIAFIKRGEIMINIPTRNERLFPGDEICVIGTDDQVQNFKGYLDQNEIEVPESVTEAQIVLQQYELTNQDFIGKSIRESQLRERTGGLVVGIERNGERILNPESHLILEQNDILWLVGDKKLLSAVFKN</sequence>
<dbReference type="PANTHER" id="PTHR42751">
    <property type="entry name" value="SODIUM/HYDROGEN EXCHANGER FAMILY/TRKA DOMAIN PROTEIN"/>
    <property type="match status" value="1"/>
</dbReference>
<dbReference type="InterPro" id="IPR036721">
    <property type="entry name" value="RCK_C_sf"/>
</dbReference>
<dbReference type="InterPro" id="IPR006037">
    <property type="entry name" value="RCK_C"/>
</dbReference>
<keyword evidence="4" id="KW-0630">Potassium</keyword>
<feature type="transmembrane region" description="Helical" evidence="8">
    <location>
        <begin position="439"/>
        <end position="457"/>
    </location>
</feature>
<feature type="transmembrane region" description="Helical" evidence="8">
    <location>
        <begin position="16"/>
        <end position="37"/>
    </location>
</feature>
<feature type="transmembrane region" description="Helical" evidence="8">
    <location>
        <begin position="131"/>
        <end position="150"/>
    </location>
</feature>
<accession>A0ABY5IRB6</accession>
<organism evidence="10 11">
    <name type="scientific">Flavobacterium cerinum</name>
    <dbReference type="NCBI Taxonomy" id="2502784"/>
    <lineage>
        <taxon>Bacteria</taxon>
        <taxon>Pseudomonadati</taxon>
        <taxon>Bacteroidota</taxon>
        <taxon>Flavobacteriia</taxon>
        <taxon>Flavobacteriales</taxon>
        <taxon>Flavobacteriaceae</taxon>
        <taxon>Flavobacterium</taxon>
    </lineage>
</organism>
<reference evidence="10" key="1">
    <citation type="submission" date="2022-07" db="EMBL/GenBank/DDBJ databases">
        <title>Isolation, identification, and degradation of a PFOSA degrading strain from sewage treatment plant.</title>
        <authorList>
            <person name="Zhang L."/>
            <person name="Huo Y."/>
        </authorList>
    </citation>
    <scope>NUCLEOTIDE SEQUENCE</scope>
    <source>
        <strain evidence="10">C1</strain>
    </source>
</reference>
<feature type="transmembrane region" description="Helical" evidence="8">
    <location>
        <begin position="234"/>
        <end position="254"/>
    </location>
</feature>
<evidence type="ECO:0000313" key="11">
    <source>
        <dbReference type="Proteomes" id="UP001059844"/>
    </source>
</evidence>
<dbReference type="Proteomes" id="UP001059844">
    <property type="component" value="Chromosome"/>
</dbReference>
<feature type="transmembrane region" description="Helical" evidence="8">
    <location>
        <begin position="370"/>
        <end position="390"/>
    </location>
</feature>
<feature type="transmembrane region" description="Helical" evidence="8">
    <location>
        <begin position="73"/>
        <end position="92"/>
    </location>
</feature>
<evidence type="ECO:0000256" key="6">
    <source>
        <dbReference type="ARBA" id="ARBA00022989"/>
    </source>
</evidence>
<keyword evidence="3" id="KW-0813">Transport</keyword>
<dbReference type="InterPro" id="IPR006153">
    <property type="entry name" value="Cation/H_exchanger_TM"/>
</dbReference>